<dbReference type="Gramene" id="Solyc00g112490.2.1">
    <property type="protein sequence ID" value="Solyc00g112490.2.1.1.CDS"/>
    <property type="gene ID" value="Solyc00g112490.2"/>
</dbReference>
<dbReference type="OMA" id="TYIPTAN"/>
<dbReference type="AlphaFoldDB" id="A0A494G9T1"/>
<name>A0A494G9T1_SOLLC</name>
<dbReference type="EnsemblPlants" id="Solyc00g112490.2.1">
    <property type="protein sequence ID" value="Solyc00g112490.2.1.1.CDS"/>
    <property type="gene ID" value="Solyc00g112490.2"/>
</dbReference>
<evidence type="ECO:0000313" key="1">
    <source>
        <dbReference type="EnsemblPlants" id="Solyc00g112490.2.1.1.CDS"/>
    </source>
</evidence>
<reference evidence="1" key="2">
    <citation type="submission" date="2019-04" db="UniProtKB">
        <authorList>
            <consortium name="EnsemblPlants"/>
        </authorList>
    </citation>
    <scope>IDENTIFICATION</scope>
    <source>
        <strain evidence="1">cv. Heinz 1706</strain>
    </source>
</reference>
<dbReference type="InterPro" id="IPR015919">
    <property type="entry name" value="Cadherin-like_sf"/>
</dbReference>
<dbReference type="SUPFAM" id="SSF49313">
    <property type="entry name" value="Cadherin-like"/>
    <property type="match status" value="1"/>
</dbReference>
<proteinExistence type="predicted"/>
<dbReference type="PANTHER" id="PTHR37494:SF1">
    <property type="entry name" value="STAPHYLOCOCCUS AUREUS SURFACE PROTEIN A"/>
    <property type="match status" value="1"/>
</dbReference>
<reference evidence="1" key="1">
    <citation type="journal article" date="2012" name="Nature">
        <title>The tomato genome sequence provides insights into fleshy fruit evolution.</title>
        <authorList>
            <consortium name="Tomato Genome Consortium"/>
        </authorList>
    </citation>
    <scope>NUCLEOTIDE SEQUENCE [LARGE SCALE GENOMIC DNA]</scope>
    <source>
        <strain evidence="1">cv. Heinz 1706</strain>
    </source>
</reference>
<dbReference type="Pfam" id="PF17963">
    <property type="entry name" value="Big_9"/>
    <property type="match status" value="1"/>
</dbReference>
<dbReference type="Gene3D" id="2.60.40.10">
    <property type="entry name" value="Immunoglobulins"/>
    <property type="match status" value="2"/>
</dbReference>
<evidence type="ECO:0008006" key="3">
    <source>
        <dbReference type="Google" id="ProtNLM"/>
    </source>
</evidence>
<dbReference type="Proteomes" id="UP000004994">
    <property type="component" value="Unassembled WGS sequence"/>
</dbReference>
<dbReference type="Pfam" id="PF05345">
    <property type="entry name" value="He_PIG"/>
    <property type="match status" value="2"/>
</dbReference>
<protein>
    <recommendedName>
        <fullName evidence="3">Dystroglycan-type cadherin-like domain-containing protein</fullName>
    </recommendedName>
</protein>
<evidence type="ECO:0000313" key="2">
    <source>
        <dbReference type="Proteomes" id="UP000004994"/>
    </source>
</evidence>
<dbReference type="PaxDb" id="4081-Solyc00g112490.1.1"/>
<dbReference type="PANTHER" id="PTHR37494">
    <property type="entry name" value="HEMAGGLUTININ"/>
    <property type="match status" value="1"/>
</dbReference>
<sequence length="404" mass="39696">MTLSSGGALSGTPTAGGSFSFTVTATDSSGGSGPFSVSRNYTLAVAAATLSLSPAMLPPPSVGAVYSQTLTASGGVAPYTYAVTAGALPAGLILNSSTGVISGTPTVSGSSSFTIQANDSSVGVGAPFSIARTFSLSTGQGIPTAPGVVVATNPNTPVTIHAAANAANGPFTGVVVVTPPASGSVAVQGLDIVYTPVSTSSGAITFAYALVNAAGQSAPVPVTVNVAAMPIPVASAQASAAAGKVASVNITENATGGPFTGAAIVSVVPEYAGEAKLSRIAPKTVASANVMGGAPGSDFVVTFTPAAAFAGTAVITYTISNAVAISNPAELRVTVAPRKDPSTDPDVTGLINAQIQAARRFASAQISNYNQRLEQLHGKGRPTFRSTLNVALPRADGVDPRVCQ</sequence>
<dbReference type="GO" id="GO:0005509">
    <property type="term" value="F:calcium ion binding"/>
    <property type="evidence" value="ECO:0007669"/>
    <property type="project" value="InterPro"/>
</dbReference>
<organism evidence="1">
    <name type="scientific">Solanum lycopersicum</name>
    <name type="common">Tomato</name>
    <name type="synonym">Lycopersicon esculentum</name>
    <dbReference type="NCBI Taxonomy" id="4081"/>
    <lineage>
        <taxon>Eukaryota</taxon>
        <taxon>Viridiplantae</taxon>
        <taxon>Streptophyta</taxon>
        <taxon>Embryophyta</taxon>
        <taxon>Tracheophyta</taxon>
        <taxon>Spermatophyta</taxon>
        <taxon>Magnoliopsida</taxon>
        <taxon>eudicotyledons</taxon>
        <taxon>Gunneridae</taxon>
        <taxon>Pentapetalae</taxon>
        <taxon>asterids</taxon>
        <taxon>lamiids</taxon>
        <taxon>Solanales</taxon>
        <taxon>Solanaceae</taxon>
        <taxon>Solanoideae</taxon>
        <taxon>Solaneae</taxon>
        <taxon>Solanum</taxon>
        <taxon>Solanum subgen. Lycopersicon</taxon>
    </lineage>
</organism>
<keyword evidence="2" id="KW-1185">Reference proteome</keyword>
<accession>A0A494G9T1</accession>
<dbReference type="InterPro" id="IPR013783">
    <property type="entry name" value="Ig-like_fold"/>
</dbReference>
<dbReference type="GO" id="GO:0016020">
    <property type="term" value="C:membrane"/>
    <property type="evidence" value="ECO:0007669"/>
    <property type="project" value="InterPro"/>
</dbReference>
<dbReference type="Gene3D" id="2.60.40.3440">
    <property type="match status" value="1"/>
</dbReference>
<dbReference type="InParanoid" id="A0A494G9T1"/>